<protein>
    <submittedName>
        <fullName evidence="3">Gfo/Idh/MocA family oxidoreductase</fullName>
    </submittedName>
</protein>
<dbReference type="AlphaFoldDB" id="A0A3L7JTI4"/>
<proteinExistence type="predicted"/>
<feature type="domain" description="Gfo/Idh/MocA-like oxidoreductase N-terminal" evidence="1">
    <location>
        <begin position="6"/>
        <end position="122"/>
    </location>
</feature>
<comment type="caution">
    <text evidence="3">The sequence shown here is derived from an EMBL/GenBank/DDBJ whole genome shotgun (WGS) entry which is preliminary data.</text>
</comment>
<evidence type="ECO:0000259" key="2">
    <source>
        <dbReference type="Pfam" id="PF22725"/>
    </source>
</evidence>
<name>A0A3L7JTI4_9BACI</name>
<dbReference type="Gene3D" id="3.30.360.10">
    <property type="entry name" value="Dihydrodipicolinate Reductase, domain 2"/>
    <property type="match status" value="1"/>
</dbReference>
<dbReference type="EMBL" id="RCVZ01000011">
    <property type="protein sequence ID" value="RLQ94026.1"/>
    <property type="molecule type" value="Genomic_DNA"/>
</dbReference>
<dbReference type="GO" id="GO:0000166">
    <property type="term" value="F:nucleotide binding"/>
    <property type="evidence" value="ECO:0007669"/>
    <property type="project" value="InterPro"/>
</dbReference>
<sequence length="336" mass="37713">MKLIQVGLGAHGKWVGSQFVIPSTDFEYAGLVDADPKCLKEAAELLEVPKDLLYTEYHKGFKDLQADAVLIEAASHVHYEICKEALNNNLHVLIEKPFTLHINEALELVELAAQKNMKIMVNQNYRCNSNVLTLKKAIQDGNLGQPLFVNSQFYYHHVGKPYQREMKDYMLLEMAVHHIDMMRFLFECNVASVQGKTWNSPESGYQGDPNVHAVYEMETGIPIFYLGSLLSKGNETPWEGIWRIQCQEGSIHLDDLGKGYGVYLVDSSHTLSKVQNFVPDFADIHGILSEFADCIRKNRDPRTSGRDNLHTLAAIMATSASSAEGKAVHPSDFLKA</sequence>
<dbReference type="InterPro" id="IPR000683">
    <property type="entry name" value="Gfo/Idh/MocA-like_OxRdtase_N"/>
</dbReference>
<dbReference type="InterPro" id="IPR036291">
    <property type="entry name" value="NAD(P)-bd_dom_sf"/>
</dbReference>
<dbReference type="Gene3D" id="3.40.50.720">
    <property type="entry name" value="NAD(P)-binding Rossmann-like Domain"/>
    <property type="match status" value="1"/>
</dbReference>
<dbReference type="RefSeq" id="WP_121681542.1">
    <property type="nucleotide sequence ID" value="NZ_RCVZ01000011.1"/>
</dbReference>
<reference evidence="3 4" key="1">
    <citation type="submission" date="2018-10" db="EMBL/GenBank/DDBJ databases">
        <title>Falsibacillus sp. genome draft.</title>
        <authorList>
            <person name="Shi S."/>
        </authorList>
    </citation>
    <scope>NUCLEOTIDE SEQUENCE [LARGE SCALE GENOMIC DNA]</scope>
    <source>
        <strain evidence="3 4">GY 10110</strain>
    </source>
</reference>
<evidence type="ECO:0000259" key="1">
    <source>
        <dbReference type="Pfam" id="PF01408"/>
    </source>
</evidence>
<dbReference type="InterPro" id="IPR055170">
    <property type="entry name" value="GFO_IDH_MocA-like_dom"/>
</dbReference>
<dbReference type="Proteomes" id="UP000276770">
    <property type="component" value="Unassembled WGS sequence"/>
</dbReference>
<dbReference type="Pfam" id="PF01408">
    <property type="entry name" value="GFO_IDH_MocA"/>
    <property type="match status" value="1"/>
</dbReference>
<dbReference type="OrthoDB" id="9800252at2"/>
<accession>A0A3L7JTI4</accession>
<dbReference type="Pfam" id="PF22725">
    <property type="entry name" value="GFO_IDH_MocA_C3"/>
    <property type="match status" value="1"/>
</dbReference>
<dbReference type="SUPFAM" id="SSF51735">
    <property type="entry name" value="NAD(P)-binding Rossmann-fold domains"/>
    <property type="match status" value="1"/>
</dbReference>
<dbReference type="PANTHER" id="PTHR43708">
    <property type="entry name" value="CONSERVED EXPRESSED OXIDOREDUCTASE (EUROFUNG)"/>
    <property type="match status" value="1"/>
</dbReference>
<evidence type="ECO:0000313" key="4">
    <source>
        <dbReference type="Proteomes" id="UP000276770"/>
    </source>
</evidence>
<dbReference type="SUPFAM" id="SSF55347">
    <property type="entry name" value="Glyceraldehyde-3-phosphate dehydrogenase-like, C-terminal domain"/>
    <property type="match status" value="1"/>
</dbReference>
<feature type="domain" description="GFO/IDH/MocA-like oxidoreductase" evidence="2">
    <location>
        <begin position="132"/>
        <end position="251"/>
    </location>
</feature>
<organism evidence="3 4">
    <name type="scientific">Falsibacillus albus</name>
    <dbReference type="NCBI Taxonomy" id="2478915"/>
    <lineage>
        <taxon>Bacteria</taxon>
        <taxon>Bacillati</taxon>
        <taxon>Bacillota</taxon>
        <taxon>Bacilli</taxon>
        <taxon>Bacillales</taxon>
        <taxon>Bacillaceae</taxon>
        <taxon>Falsibacillus</taxon>
    </lineage>
</organism>
<gene>
    <name evidence="3" type="ORF">D9X91_15440</name>
</gene>
<keyword evidence="4" id="KW-1185">Reference proteome</keyword>
<dbReference type="InterPro" id="IPR051317">
    <property type="entry name" value="Gfo/Idh/MocA_oxidoreduct"/>
</dbReference>
<evidence type="ECO:0000313" key="3">
    <source>
        <dbReference type="EMBL" id="RLQ94026.1"/>
    </source>
</evidence>
<dbReference type="PANTHER" id="PTHR43708:SF8">
    <property type="entry name" value="OXIDOREDUCTASE"/>
    <property type="match status" value="1"/>
</dbReference>